<dbReference type="Proteomes" id="UP001230426">
    <property type="component" value="Unassembled WGS sequence"/>
</dbReference>
<evidence type="ECO:0000313" key="3">
    <source>
        <dbReference type="Proteomes" id="UP001230426"/>
    </source>
</evidence>
<feature type="region of interest" description="Disordered" evidence="1">
    <location>
        <begin position="60"/>
        <end position="80"/>
    </location>
</feature>
<dbReference type="EMBL" id="JAUSRB010000002">
    <property type="protein sequence ID" value="MDP9868752.1"/>
    <property type="molecule type" value="Genomic_DNA"/>
</dbReference>
<name>A0ABT9RHJ0_9ACTN</name>
<gene>
    <name evidence="2" type="ORF">J2S55_008018</name>
</gene>
<keyword evidence="3" id="KW-1185">Reference proteome</keyword>
<sequence>MTLLTYTVLTDPAPLEASAAGRPSTGTVYLVVTNTGQQAAYWSTIEVGVPVGNGAGDLTPDFNKIKPKGEYGPRSGTRSSVNIQRQGSNAFQATAPGGRASFVPGDHMVLRLENVTVASTAGLAVLKVTEKAGRTKTGRLSPSFAAVALVKTAPKELPAPHSFHPDKAMMNPGDKLTLSWQGSTGFRYEIMYPGAPQPIPVSGDSWSPPDAPNRATTYILIATDPNKQQHFLTTTVQVRNPVLETLTATTGIKTPRVQGTATNWGLTITGTGAEISNDSGVKGTLTAGEATVSGVATEYVKGLNSGDGDITFPPGGVKVWRTPGSNDSGTLYAGGVRTDYVSGPNDADGDIRFLPGGMKIWSALGSNDPGTLYARKVNGGVASGRSTPRYGWRPTGGNTYDITVDTSAAGFTNTPVYLIALGGDFYGEHDLRAGGIYNATATGFSVHLKWRDNVFPTLADAERLGWHINWVGYETS</sequence>
<evidence type="ECO:0000256" key="1">
    <source>
        <dbReference type="SAM" id="MobiDB-lite"/>
    </source>
</evidence>
<comment type="caution">
    <text evidence="2">The sequence shown here is derived from an EMBL/GenBank/DDBJ whole genome shotgun (WGS) entry which is preliminary data.</text>
</comment>
<reference evidence="2 3" key="1">
    <citation type="submission" date="2023-07" db="EMBL/GenBank/DDBJ databases">
        <title>Sequencing the genomes of 1000 actinobacteria strains.</title>
        <authorList>
            <person name="Klenk H.-P."/>
        </authorList>
    </citation>
    <scope>NUCLEOTIDE SEQUENCE [LARGE SCALE GENOMIC DNA]</scope>
    <source>
        <strain evidence="2 3">DSM 44109</strain>
    </source>
</reference>
<dbReference type="RefSeq" id="WP_306871943.1">
    <property type="nucleotide sequence ID" value="NZ_JAUSRB010000002.1"/>
</dbReference>
<protein>
    <submittedName>
        <fullName evidence="2">Uncharacterized protein</fullName>
    </submittedName>
</protein>
<proteinExistence type="predicted"/>
<organism evidence="2 3">
    <name type="scientific">Streptosporangium brasiliense</name>
    <dbReference type="NCBI Taxonomy" id="47480"/>
    <lineage>
        <taxon>Bacteria</taxon>
        <taxon>Bacillati</taxon>
        <taxon>Actinomycetota</taxon>
        <taxon>Actinomycetes</taxon>
        <taxon>Streptosporangiales</taxon>
        <taxon>Streptosporangiaceae</taxon>
        <taxon>Streptosporangium</taxon>
    </lineage>
</organism>
<evidence type="ECO:0000313" key="2">
    <source>
        <dbReference type="EMBL" id="MDP9868752.1"/>
    </source>
</evidence>
<accession>A0ABT9RHJ0</accession>